<feature type="chain" id="PRO_5021944627" description="Secreted protein" evidence="1">
    <location>
        <begin position="25"/>
        <end position="95"/>
    </location>
</feature>
<evidence type="ECO:0000256" key="1">
    <source>
        <dbReference type="SAM" id="SignalP"/>
    </source>
</evidence>
<comment type="caution">
    <text evidence="2">The sequence shown here is derived from an EMBL/GenBank/DDBJ whole genome shotgun (WGS) entry which is preliminary data.</text>
</comment>
<accession>A0A550BRX4</accession>
<dbReference type="AlphaFoldDB" id="A0A550BRX4"/>
<gene>
    <name evidence="2" type="ORF">BD626DRAFT_528998</name>
</gene>
<protein>
    <recommendedName>
        <fullName evidence="4">Secreted protein</fullName>
    </recommendedName>
</protein>
<dbReference type="EMBL" id="VDMD01000187">
    <property type="protein sequence ID" value="TRM55297.1"/>
    <property type="molecule type" value="Genomic_DNA"/>
</dbReference>
<proteinExistence type="predicted"/>
<feature type="non-terminal residue" evidence="2">
    <location>
        <position position="95"/>
    </location>
</feature>
<feature type="signal peptide" evidence="1">
    <location>
        <begin position="1"/>
        <end position="24"/>
    </location>
</feature>
<reference evidence="2 3" key="1">
    <citation type="journal article" date="2019" name="New Phytol.">
        <title>Comparative genomics reveals unique wood-decay strategies and fruiting body development in the Schizophyllaceae.</title>
        <authorList>
            <person name="Almasi E."/>
            <person name="Sahu N."/>
            <person name="Krizsan K."/>
            <person name="Balint B."/>
            <person name="Kovacs G.M."/>
            <person name="Kiss B."/>
            <person name="Cseklye J."/>
            <person name="Drula E."/>
            <person name="Henrissat B."/>
            <person name="Nagy I."/>
            <person name="Chovatia M."/>
            <person name="Adam C."/>
            <person name="LaButti K."/>
            <person name="Lipzen A."/>
            <person name="Riley R."/>
            <person name="Grigoriev I.V."/>
            <person name="Nagy L.G."/>
        </authorList>
    </citation>
    <scope>NUCLEOTIDE SEQUENCE [LARGE SCALE GENOMIC DNA]</scope>
    <source>
        <strain evidence="2 3">NL-1724</strain>
    </source>
</reference>
<dbReference type="Proteomes" id="UP000320762">
    <property type="component" value="Unassembled WGS sequence"/>
</dbReference>
<keyword evidence="1" id="KW-0732">Signal</keyword>
<organism evidence="2 3">
    <name type="scientific">Schizophyllum amplum</name>
    <dbReference type="NCBI Taxonomy" id="97359"/>
    <lineage>
        <taxon>Eukaryota</taxon>
        <taxon>Fungi</taxon>
        <taxon>Dikarya</taxon>
        <taxon>Basidiomycota</taxon>
        <taxon>Agaricomycotina</taxon>
        <taxon>Agaricomycetes</taxon>
        <taxon>Agaricomycetidae</taxon>
        <taxon>Agaricales</taxon>
        <taxon>Schizophyllaceae</taxon>
        <taxon>Schizophyllum</taxon>
    </lineage>
</organism>
<sequence>MRMGSSRLPLGILFFFAVTQRVRSAITWALRCRPPKSGAYLGVARARVAIDNHRNVRRQRRAPDEELGDTIMQANHTSFLALHFLHSTGHFLPRL</sequence>
<evidence type="ECO:0008006" key="4">
    <source>
        <dbReference type="Google" id="ProtNLM"/>
    </source>
</evidence>
<evidence type="ECO:0000313" key="3">
    <source>
        <dbReference type="Proteomes" id="UP000320762"/>
    </source>
</evidence>
<keyword evidence="3" id="KW-1185">Reference proteome</keyword>
<evidence type="ECO:0000313" key="2">
    <source>
        <dbReference type="EMBL" id="TRM55297.1"/>
    </source>
</evidence>
<name>A0A550BRX4_9AGAR</name>